<organism evidence="3 4">
    <name type="scientific">Poecilia mexicana</name>
    <dbReference type="NCBI Taxonomy" id="48701"/>
    <lineage>
        <taxon>Eukaryota</taxon>
        <taxon>Metazoa</taxon>
        <taxon>Chordata</taxon>
        <taxon>Craniata</taxon>
        <taxon>Vertebrata</taxon>
        <taxon>Euteleostomi</taxon>
        <taxon>Actinopterygii</taxon>
        <taxon>Neopterygii</taxon>
        <taxon>Teleostei</taxon>
        <taxon>Neoteleostei</taxon>
        <taxon>Acanthomorphata</taxon>
        <taxon>Ovalentaria</taxon>
        <taxon>Atherinomorphae</taxon>
        <taxon>Cyprinodontiformes</taxon>
        <taxon>Poeciliidae</taxon>
        <taxon>Poeciliinae</taxon>
        <taxon>Poecilia</taxon>
    </lineage>
</organism>
<evidence type="ECO:0000256" key="1">
    <source>
        <dbReference type="SAM" id="MobiDB-lite"/>
    </source>
</evidence>
<name>A0A3B3XSN3_9TELE</name>
<keyword evidence="4" id="KW-1185">Reference proteome</keyword>
<protein>
    <recommendedName>
        <fullName evidence="2">Coiled-coil protein 142 C-terminal domain-containing protein</fullName>
    </recommendedName>
</protein>
<dbReference type="PANTHER" id="PTHR21436:SF2">
    <property type="entry name" value="COILED-COIL DOMAIN-CONTAINING PROTEIN 142"/>
    <property type="match status" value="1"/>
</dbReference>
<feature type="domain" description="Coiled-coil protein 142 C-terminal" evidence="2">
    <location>
        <begin position="604"/>
        <end position="1029"/>
    </location>
</feature>
<feature type="region of interest" description="Disordered" evidence="1">
    <location>
        <begin position="536"/>
        <end position="567"/>
    </location>
</feature>
<reference evidence="3" key="2">
    <citation type="submission" date="2025-09" db="UniProtKB">
        <authorList>
            <consortium name="Ensembl"/>
        </authorList>
    </citation>
    <scope>IDENTIFICATION</scope>
</reference>
<evidence type="ECO:0000313" key="4">
    <source>
        <dbReference type="Proteomes" id="UP000261480"/>
    </source>
</evidence>
<dbReference type="AlphaFoldDB" id="A0A3B3XSN3"/>
<evidence type="ECO:0000313" key="3">
    <source>
        <dbReference type="Ensembl" id="ENSPMEP00000017940.1"/>
    </source>
</evidence>
<feature type="compositionally biased region" description="Basic and acidic residues" evidence="1">
    <location>
        <begin position="547"/>
        <end position="562"/>
    </location>
</feature>
<evidence type="ECO:0000259" key="2">
    <source>
        <dbReference type="Pfam" id="PF14923"/>
    </source>
</evidence>
<dbReference type="Proteomes" id="UP000261480">
    <property type="component" value="Unplaced"/>
</dbReference>
<dbReference type="GeneID" id="106917347"/>
<dbReference type="InterPro" id="IPR055350">
    <property type="entry name" value="CCDC142_C"/>
</dbReference>
<accession>A0A3B3XSN3</accession>
<dbReference type="InterPro" id="IPR026700">
    <property type="entry name" value="CCDC142"/>
</dbReference>
<reference evidence="3" key="1">
    <citation type="submission" date="2025-08" db="UniProtKB">
        <authorList>
            <consortium name="Ensembl"/>
        </authorList>
    </citation>
    <scope>IDENTIFICATION</scope>
</reference>
<dbReference type="PANTHER" id="PTHR21436">
    <property type="entry name" value="COILED-COIL DOMAIN-CONTAINING PROTEIN 142"/>
    <property type="match status" value="1"/>
</dbReference>
<dbReference type="STRING" id="48701.ENSPMEP00000017940"/>
<dbReference type="CTD" id="84865"/>
<dbReference type="RefSeq" id="XP_014841718.1">
    <property type="nucleotide sequence ID" value="XM_014986232.1"/>
</dbReference>
<dbReference type="Pfam" id="PF14923">
    <property type="entry name" value="CCDC142"/>
    <property type="match status" value="1"/>
</dbReference>
<proteinExistence type="predicted"/>
<sequence>MSRSLQRAEILFRSTFNPSLKCLFHVPSQDEEEENLVVAHNLVSRSSARLQRMQQHLLTVVLQGPPVGGGHMGSLPGQYRALWRLFEQRSLLLFIHEYIRRLHLSTAFISRLKHLLQHQLRELHLMQTKVLPGSPSSRISLVSLSQEFRLHLNHRSFFTSRVHSDHYLRQALVSHTKMLEEMKRTLSLLGLQLLFLMEQCVYGILSVIGKTELDLVPRDVLEDILSGTDLYSQAVEEHKVQLRMLVLQEAHKFKFFSRLPKIIRHRASAVSVRGLMSVLAVHRAEMIARLLDLWISEESCHVCKVHCTHQTFCDNFRSPESECSCSFPKWTWEQLWQTCLTSSPLLDSIQPSVQMLSQQTSDKCSPIYSPNRSLQSSALEIQLPVLVKLSSFQNKEESSRKTRTSQSQTCITQSGLTQFSAEAAQSNLEGLENCDCPSPSVATSHHASALPPPQLDQSSVDPLLQVLMTSTDLLAPLALHRPTSEEAAAQLVSVSAPGVVTRKAGSVGVTAAAQLEMFSQQSVVGTNTQDWTRVKTASGADAPESSGDLKDEDMRRRGRDGTRLSTVEPECVGGPHSVQWMDMGRSVLLADLLQHYQSQLLVFCSNALRLKLHTAAAGNAAGSINLQDDRRSFQTLHSVTHALETGLFPKAFRTILEHFRLYLFVQSAHAHWDSVACRGLGSALKDKCVRNESSSSAAATTNEEGSVLISQTMAHFLQLLPPLLSSLCCCQSNSSMCESFGLLLPSCVLQRWTFGLLFASIQISTVWIMSKAHQFLSSWSPNKFLLVTQGDLRMLMESLDKTIGQTKSVLLSSDCDHRPTLQSHSQHLQRHQLEALDRAACELQAFSSMVLSNFSTDCKRMSGEIFERTMPSAGYWRPSQRTGFPSSPSEYASLAAQTVIGQVLEAVAPLSEDAHVQALTVAMTAFMEAWMEHILKQKIKFSLQGALQLKEDFDSVREMIKSDKYGLSAELHQRLLSLSVFQLVDSALLCLLQQPQAKPYLQHPAWESFTCCCPVKGSRHSLDTAAVGSNITNLGCVEGEELSQSDQTVHSPVDTSLPAEPYLALSTVLGATHQEWLDLRVHSSTRRWRLPGLQCLYKMEP</sequence>
<dbReference type="Ensembl" id="ENSPMET00000026922.1">
    <property type="protein sequence ID" value="ENSPMEP00000017940.1"/>
    <property type="gene ID" value="ENSPMEG00000020831.1"/>
</dbReference>